<evidence type="ECO:0000313" key="7">
    <source>
        <dbReference type="EMBL" id="KAF5801847.1"/>
    </source>
</evidence>
<comment type="subcellular location">
    <subcellularLocation>
        <location evidence="1">Membrane</location>
    </subcellularLocation>
</comment>
<evidence type="ECO:0000256" key="6">
    <source>
        <dbReference type="ARBA" id="ARBA00023136"/>
    </source>
</evidence>
<name>A0A9K3NIK8_HELAN</name>
<evidence type="ECO:0000313" key="8">
    <source>
        <dbReference type="Proteomes" id="UP000215914"/>
    </source>
</evidence>
<dbReference type="InterPro" id="IPR044562">
    <property type="entry name" value="CAR1-11"/>
</dbReference>
<evidence type="ECO:0000256" key="1">
    <source>
        <dbReference type="ARBA" id="ARBA00004370"/>
    </source>
</evidence>
<evidence type="ECO:0000256" key="3">
    <source>
        <dbReference type="ARBA" id="ARBA00022723"/>
    </source>
</evidence>
<protein>
    <submittedName>
        <fullName evidence="7">Uncharacterized protein</fullName>
    </submittedName>
</protein>
<evidence type="ECO:0000256" key="2">
    <source>
        <dbReference type="ARBA" id="ARBA00022468"/>
    </source>
</evidence>
<accession>A0A9K3NIK8</accession>
<reference evidence="7" key="1">
    <citation type="journal article" date="2017" name="Nature">
        <title>The sunflower genome provides insights into oil metabolism, flowering and Asterid evolution.</title>
        <authorList>
            <person name="Badouin H."/>
            <person name="Gouzy J."/>
            <person name="Grassa C.J."/>
            <person name="Murat F."/>
            <person name="Staton S.E."/>
            <person name="Cottret L."/>
            <person name="Lelandais-Briere C."/>
            <person name="Owens G.L."/>
            <person name="Carrere S."/>
            <person name="Mayjonade B."/>
            <person name="Legrand L."/>
            <person name="Gill N."/>
            <person name="Kane N.C."/>
            <person name="Bowers J.E."/>
            <person name="Hubner S."/>
            <person name="Bellec A."/>
            <person name="Berard A."/>
            <person name="Berges H."/>
            <person name="Blanchet N."/>
            <person name="Boniface M.C."/>
            <person name="Brunel D."/>
            <person name="Catrice O."/>
            <person name="Chaidir N."/>
            <person name="Claudel C."/>
            <person name="Donnadieu C."/>
            <person name="Faraut T."/>
            <person name="Fievet G."/>
            <person name="Helmstetter N."/>
            <person name="King M."/>
            <person name="Knapp S.J."/>
            <person name="Lai Z."/>
            <person name="Le Paslier M.C."/>
            <person name="Lippi Y."/>
            <person name="Lorenzon L."/>
            <person name="Mandel J.R."/>
            <person name="Marage G."/>
            <person name="Marchand G."/>
            <person name="Marquand E."/>
            <person name="Bret-Mestries E."/>
            <person name="Morien E."/>
            <person name="Nambeesan S."/>
            <person name="Nguyen T."/>
            <person name="Pegot-Espagnet P."/>
            <person name="Pouilly N."/>
            <person name="Raftis F."/>
            <person name="Sallet E."/>
            <person name="Schiex T."/>
            <person name="Thomas J."/>
            <person name="Vandecasteele C."/>
            <person name="Vares D."/>
            <person name="Vear F."/>
            <person name="Vautrin S."/>
            <person name="Crespi M."/>
            <person name="Mangin B."/>
            <person name="Burke J.M."/>
            <person name="Salse J."/>
            <person name="Munos S."/>
            <person name="Vincourt P."/>
            <person name="Rieseberg L.H."/>
            <person name="Langlade N.B."/>
        </authorList>
    </citation>
    <scope>NUCLEOTIDE SEQUENCE</scope>
    <source>
        <tissue evidence="7">Leaves</tissue>
    </source>
</reference>
<dbReference type="GO" id="GO:0005096">
    <property type="term" value="F:GTPase activator activity"/>
    <property type="evidence" value="ECO:0007669"/>
    <property type="project" value="UniProtKB-KW"/>
</dbReference>
<proteinExistence type="predicted"/>
<dbReference type="Gramene" id="mRNA:HanXRQr2_Chr06g0252831">
    <property type="protein sequence ID" value="mRNA:HanXRQr2_Chr06g0252831"/>
    <property type="gene ID" value="HanXRQr2_Chr06g0252831"/>
</dbReference>
<dbReference type="PANTHER" id="PTHR45933">
    <property type="entry name" value="PROTEIN C2-DOMAIN ABA-RELATED 4"/>
    <property type="match status" value="1"/>
</dbReference>
<evidence type="ECO:0000256" key="5">
    <source>
        <dbReference type="ARBA" id="ARBA00023121"/>
    </source>
</evidence>
<keyword evidence="5" id="KW-0446">Lipid-binding</keyword>
<organism evidence="7 8">
    <name type="scientific">Helianthus annuus</name>
    <name type="common">Common sunflower</name>
    <dbReference type="NCBI Taxonomy" id="4232"/>
    <lineage>
        <taxon>Eukaryota</taxon>
        <taxon>Viridiplantae</taxon>
        <taxon>Streptophyta</taxon>
        <taxon>Embryophyta</taxon>
        <taxon>Tracheophyta</taxon>
        <taxon>Spermatophyta</taxon>
        <taxon>Magnoliopsida</taxon>
        <taxon>eudicotyledons</taxon>
        <taxon>Gunneridae</taxon>
        <taxon>Pentapetalae</taxon>
        <taxon>asterids</taxon>
        <taxon>campanulids</taxon>
        <taxon>Asterales</taxon>
        <taxon>Asteraceae</taxon>
        <taxon>Asteroideae</taxon>
        <taxon>Heliantheae alliance</taxon>
        <taxon>Heliantheae</taxon>
        <taxon>Helianthus</taxon>
    </lineage>
</organism>
<dbReference type="GO" id="GO:0046872">
    <property type="term" value="F:metal ion binding"/>
    <property type="evidence" value="ECO:0007669"/>
    <property type="project" value="UniProtKB-KW"/>
</dbReference>
<gene>
    <name evidence="7" type="ORF">HanXRQr2_Chr06g0252831</name>
</gene>
<keyword evidence="8" id="KW-1185">Reference proteome</keyword>
<reference evidence="7" key="2">
    <citation type="submission" date="2020-06" db="EMBL/GenBank/DDBJ databases">
        <title>Helianthus annuus Genome sequencing and assembly Release 2.</title>
        <authorList>
            <person name="Gouzy J."/>
            <person name="Langlade N."/>
            <person name="Munos S."/>
        </authorList>
    </citation>
    <scope>NUCLEOTIDE SEQUENCE</scope>
    <source>
        <tissue evidence="7">Leaves</tissue>
    </source>
</reference>
<dbReference type="AlphaFoldDB" id="A0A9K3NIK8"/>
<sequence>MLIEVDVSKEVYDWDILSSDDKMGDAEFDFSRFLEAFRMNFEYLPNDTIITTMNPMRTFNRIKYR</sequence>
<dbReference type="GO" id="GO:0008289">
    <property type="term" value="F:lipid binding"/>
    <property type="evidence" value="ECO:0007669"/>
    <property type="project" value="UniProtKB-KW"/>
</dbReference>
<keyword evidence="3" id="KW-0479">Metal-binding</keyword>
<keyword evidence="4" id="KW-0106">Calcium</keyword>
<dbReference type="EMBL" id="MNCJ02000321">
    <property type="protein sequence ID" value="KAF5801847.1"/>
    <property type="molecule type" value="Genomic_DNA"/>
</dbReference>
<dbReference type="PANTHER" id="PTHR45933:SF28">
    <property type="entry name" value="C2 DOMAIN-CONTAINING PROTEIN"/>
    <property type="match status" value="1"/>
</dbReference>
<comment type="caution">
    <text evidence="7">The sequence shown here is derived from an EMBL/GenBank/DDBJ whole genome shotgun (WGS) entry which is preliminary data.</text>
</comment>
<evidence type="ECO:0000256" key="4">
    <source>
        <dbReference type="ARBA" id="ARBA00022837"/>
    </source>
</evidence>
<dbReference type="GO" id="GO:0016020">
    <property type="term" value="C:membrane"/>
    <property type="evidence" value="ECO:0007669"/>
    <property type="project" value="UniProtKB-SubCell"/>
</dbReference>
<keyword evidence="6" id="KW-0472">Membrane</keyword>
<dbReference type="Proteomes" id="UP000215914">
    <property type="component" value="Unassembled WGS sequence"/>
</dbReference>
<keyword evidence="2" id="KW-0343">GTPase activation</keyword>